<dbReference type="InterPro" id="IPR042201">
    <property type="entry name" value="FH2_Formin_sf"/>
</dbReference>
<dbReference type="EMBL" id="KZ503900">
    <property type="protein sequence ID" value="PKU60649.1"/>
    <property type="molecule type" value="Genomic_DNA"/>
</dbReference>
<organism evidence="5 6">
    <name type="scientific">Dendrobium catenatum</name>
    <dbReference type="NCBI Taxonomy" id="906689"/>
    <lineage>
        <taxon>Eukaryota</taxon>
        <taxon>Viridiplantae</taxon>
        <taxon>Streptophyta</taxon>
        <taxon>Embryophyta</taxon>
        <taxon>Tracheophyta</taxon>
        <taxon>Spermatophyta</taxon>
        <taxon>Magnoliopsida</taxon>
        <taxon>Liliopsida</taxon>
        <taxon>Asparagales</taxon>
        <taxon>Orchidaceae</taxon>
        <taxon>Epidendroideae</taxon>
        <taxon>Malaxideae</taxon>
        <taxon>Dendrobiinae</taxon>
        <taxon>Dendrobium</taxon>
    </lineage>
</organism>
<comment type="subcellular location">
    <subcellularLocation>
        <location evidence="1">Membrane</location>
        <topology evidence="1">Single-pass membrane protein</topology>
    </subcellularLocation>
</comment>
<comment type="similarity">
    <text evidence="3">Belongs to the formin-like family. Class-I subfamily.</text>
</comment>
<dbReference type="AlphaFoldDB" id="A0A2I0VB65"/>
<reference evidence="5 6" key="1">
    <citation type="journal article" date="2016" name="Sci. Rep.">
        <title>The Dendrobium catenatum Lindl. genome sequence provides insights into polysaccharide synthase, floral development and adaptive evolution.</title>
        <authorList>
            <person name="Zhang G.Q."/>
            <person name="Xu Q."/>
            <person name="Bian C."/>
            <person name="Tsai W.C."/>
            <person name="Yeh C.M."/>
            <person name="Liu K.W."/>
            <person name="Yoshida K."/>
            <person name="Zhang L.S."/>
            <person name="Chang S.B."/>
            <person name="Chen F."/>
            <person name="Shi Y."/>
            <person name="Su Y.Y."/>
            <person name="Zhang Y.Q."/>
            <person name="Chen L.J."/>
            <person name="Yin Y."/>
            <person name="Lin M."/>
            <person name="Huang H."/>
            <person name="Deng H."/>
            <person name="Wang Z.W."/>
            <person name="Zhu S.L."/>
            <person name="Zhao X."/>
            <person name="Deng C."/>
            <person name="Niu S.C."/>
            <person name="Huang J."/>
            <person name="Wang M."/>
            <person name="Liu G.H."/>
            <person name="Yang H.J."/>
            <person name="Xiao X.J."/>
            <person name="Hsiao Y.Y."/>
            <person name="Wu W.L."/>
            <person name="Chen Y.Y."/>
            <person name="Mitsuda N."/>
            <person name="Ohme-Takagi M."/>
            <person name="Luo Y.B."/>
            <person name="Van de Peer Y."/>
            <person name="Liu Z.J."/>
        </authorList>
    </citation>
    <scope>NUCLEOTIDE SEQUENCE [LARGE SCALE GENOMIC DNA]</scope>
    <source>
        <tissue evidence="5">The whole plant</tissue>
    </source>
</reference>
<accession>A0A2I0VB65</accession>
<keyword evidence="2" id="KW-0732">Signal</keyword>
<dbReference type="Proteomes" id="UP000233837">
    <property type="component" value="Unassembled WGS sequence"/>
</dbReference>
<dbReference type="SUPFAM" id="SSF101447">
    <property type="entry name" value="Formin homology 2 domain (FH2 domain)"/>
    <property type="match status" value="1"/>
</dbReference>
<evidence type="ECO:0000313" key="5">
    <source>
        <dbReference type="EMBL" id="PKU60649.1"/>
    </source>
</evidence>
<gene>
    <name evidence="5" type="primary">FH16</name>
    <name evidence="5" type="ORF">MA16_Dca020422</name>
</gene>
<dbReference type="GO" id="GO:0016020">
    <property type="term" value="C:membrane"/>
    <property type="evidence" value="ECO:0007669"/>
    <property type="project" value="UniProtKB-SubCell"/>
</dbReference>
<dbReference type="PANTHER" id="PTHR23213:SF354">
    <property type="entry name" value="FORMIN-LIKE PROTEIN 4"/>
    <property type="match status" value="1"/>
</dbReference>
<dbReference type="Gene3D" id="1.20.58.2220">
    <property type="entry name" value="Formin, FH2 domain"/>
    <property type="match status" value="1"/>
</dbReference>
<evidence type="ECO:0000256" key="1">
    <source>
        <dbReference type="ARBA" id="ARBA00004167"/>
    </source>
</evidence>
<name>A0A2I0VB65_9ASPA</name>
<dbReference type="GO" id="GO:0051015">
    <property type="term" value="F:actin filament binding"/>
    <property type="evidence" value="ECO:0007669"/>
    <property type="project" value="InterPro"/>
</dbReference>
<evidence type="ECO:0000256" key="3">
    <source>
        <dbReference type="ARBA" id="ARBA00025793"/>
    </source>
</evidence>
<protein>
    <submittedName>
        <fullName evidence="5">Formin-like protein 16</fullName>
    </submittedName>
</protein>
<dbReference type="PROSITE" id="PS51444">
    <property type="entry name" value="FH2"/>
    <property type="match status" value="1"/>
</dbReference>
<evidence type="ECO:0000313" key="6">
    <source>
        <dbReference type="Proteomes" id="UP000233837"/>
    </source>
</evidence>
<dbReference type="PANTHER" id="PTHR23213">
    <property type="entry name" value="FORMIN-RELATED"/>
    <property type="match status" value="1"/>
</dbReference>
<evidence type="ECO:0000259" key="4">
    <source>
        <dbReference type="PROSITE" id="PS51444"/>
    </source>
</evidence>
<proteinExistence type="inferred from homology"/>
<dbReference type="InterPro" id="IPR015425">
    <property type="entry name" value="FH2_Formin"/>
</dbReference>
<reference evidence="5 6" key="2">
    <citation type="journal article" date="2017" name="Nature">
        <title>The Apostasia genome and the evolution of orchids.</title>
        <authorList>
            <person name="Zhang G.Q."/>
            <person name="Liu K.W."/>
            <person name="Li Z."/>
            <person name="Lohaus R."/>
            <person name="Hsiao Y.Y."/>
            <person name="Niu S.C."/>
            <person name="Wang J.Y."/>
            <person name="Lin Y.C."/>
            <person name="Xu Q."/>
            <person name="Chen L.J."/>
            <person name="Yoshida K."/>
            <person name="Fujiwara S."/>
            <person name="Wang Z.W."/>
            <person name="Zhang Y.Q."/>
            <person name="Mitsuda N."/>
            <person name="Wang M."/>
            <person name="Liu G.H."/>
            <person name="Pecoraro L."/>
            <person name="Huang H.X."/>
            <person name="Xiao X.J."/>
            <person name="Lin M."/>
            <person name="Wu X.Y."/>
            <person name="Wu W.L."/>
            <person name="Chen Y.Y."/>
            <person name="Chang S.B."/>
            <person name="Sakamoto S."/>
            <person name="Ohme-Takagi M."/>
            <person name="Yagi M."/>
            <person name="Zeng S.J."/>
            <person name="Shen C.Y."/>
            <person name="Yeh C.M."/>
            <person name="Luo Y.B."/>
            <person name="Tsai W.C."/>
            <person name="Van de Peer Y."/>
            <person name="Liu Z.J."/>
        </authorList>
    </citation>
    <scope>NUCLEOTIDE SEQUENCE [LARGE SCALE GENOMIC DNA]</scope>
    <source>
        <tissue evidence="5">The whole plant</tissue>
    </source>
</reference>
<dbReference type="GO" id="GO:0045010">
    <property type="term" value="P:actin nucleation"/>
    <property type="evidence" value="ECO:0007669"/>
    <property type="project" value="InterPro"/>
</dbReference>
<dbReference type="InterPro" id="IPR027643">
    <property type="entry name" value="Formin-like_plant"/>
</dbReference>
<dbReference type="STRING" id="906689.A0A2I0VB65"/>
<keyword evidence="6" id="KW-1185">Reference proteome</keyword>
<feature type="domain" description="FH2" evidence="4">
    <location>
        <begin position="1"/>
        <end position="60"/>
    </location>
</feature>
<evidence type="ECO:0000256" key="2">
    <source>
        <dbReference type="ARBA" id="ARBA00022729"/>
    </source>
</evidence>
<sequence>MIEFVEAAAREIENVKEEHRMVMEKVRRTAEYYHPGASKYNATQPLQLFVIVRDFEAMVD</sequence>